<dbReference type="EC" id="3.1.-.-" evidence="6"/>
<dbReference type="SMART" id="SM00463">
    <property type="entry name" value="SMR"/>
    <property type="match status" value="1"/>
</dbReference>
<evidence type="ECO:0000256" key="1">
    <source>
        <dbReference type="ARBA" id="ARBA00022722"/>
    </source>
</evidence>
<dbReference type="NCBIfam" id="NF003432">
    <property type="entry name" value="PRK04946.1"/>
    <property type="match status" value="1"/>
</dbReference>
<protein>
    <recommendedName>
        <fullName evidence="6">Ribosome rescue factor SmrB</fullName>
        <ecNumber evidence="6">3.1.-.-</ecNumber>
    </recommendedName>
</protein>
<reference evidence="8 9" key="1">
    <citation type="submission" date="2018-12" db="EMBL/GenBank/DDBJ databases">
        <authorList>
            <person name="Chong R.A."/>
        </authorList>
    </citation>
    <scope>NUCLEOTIDE SEQUENCE [LARGE SCALE GENOMIC DNA]</scope>
    <source>
        <strain evidence="8 9">Mst</strain>
    </source>
</reference>
<dbReference type="EMBL" id="CP034861">
    <property type="protein sequence ID" value="QCI24202.1"/>
    <property type="molecule type" value="Genomic_DNA"/>
</dbReference>
<dbReference type="GO" id="GO:0019843">
    <property type="term" value="F:rRNA binding"/>
    <property type="evidence" value="ECO:0007669"/>
    <property type="project" value="UniProtKB-UniRule"/>
</dbReference>
<evidence type="ECO:0000256" key="5">
    <source>
        <dbReference type="ARBA" id="ARBA00022884"/>
    </source>
</evidence>
<dbReference type="InterPro" id="IPR002625">
    <property type="entry name" value="Smr_dom"/>
</dbReference>
<comment type="similarity">
    <text evidence="6">Belongs to the SmrB family.</text>
</comment>
<evidence type="ECO:0000256" key="6">
    <source>
        <dbReference type="HAMAP-Rule" id="MF_01042"/>
    </source>
</evidence>
<comment type="function">
    <text evidence="6">Acts as a ribosome collision sensor. Detects stalled/collided disomes (pairs of ribosomes where the leading ribosome is stalled and a second ribosome has collided with it) and endonucleolytically cleaves mRNA at the 5' boundary of the stalled ribosome. Stalled/collided disomes form a new interface (primarily via the 30S subunits) that binds SmrB. Cleaved mRNA becomes available for tmRNA ligation, leading to ribosomal subunit dissociation and rescue of stalled ribosomes.</text>
</comment>
<dbReference type="InterPro" id="IPR022990">
    <property type="entry name" value="SmrB-like"/>
</dbReference>
<dbReference type="SUPFAM" id="SSF160443">
    <property type="entry name" value="SMR domain-like"/>
    <property type="match status" value="1"/>
</dbReference>
<dbReference type="Pfam" id="PF01713">
    <property type="entry name" value="Smr"/>
    <property type="match status" value="1"/>
</dbReference>
<dbReference type="PANTHER" id="PTHR35562:SF1">
    <property type="entry name" value="UPF0115 PROTEIN YFCN"/>
    <property type="match status" value="1"/>
</dbReference>
<feature type="domain" description="Smr" evidence="7">
    <location>
        <begin position="98"/>
        <end position="173"/>
    </location>
</feature>
<organism evidence="8 9">
    <name type="scientific">Buchnera aphidicola</name>
    <name type="common">Muscaphis stroyani</name>
    <dbReference type="NCBI Taxonomy" id="1241869"/>
    <lineage>
        <taxon>Bacteria</taxon>
        <taxon>Pseudomonadati</taxon>
        <taxon>Pseudomonadota</taxon>
        <taxon>Gammaproteobacteria</taxon>
        <taxon>Enterobacterales</taxon>
        <taxon>Erwiniaceae</taxon>
        <taxon>Buchnera</taxon>
    </lineage>
</organism>
<keyword evidence="1 6" id="KW-0540">Nuclease</keyword>
<dbReference type="GO" id="GO:0016787">
    <property type="term" value="F:hydrolase activity"/>
    <property type="evidence" value="ECO:0007669"/>
    <property type="project" value="UniProtKB-KW"/>
</dbReference>
<name>A0A4D6Y429_9GAMM</name>
<dbReference type="InterPro" id="IPR036063">
    <property type="entry name" value="Smr_dom_sf"/>
</dbReference>
<keyword evidence="4 6" id="KW-0378">Hydrolase</keyword>
<dbReference type="PROSITE" id="PS50828">
    <property type="entry name" value="SMR"/>
    <property type="match status" value="1"/>
</dbReference>
<dbReference type="GO" id="GO:0072344">
    <property type="term" value="P:rescue of stalled ribosome"/>
    <property type="evidence" value="ECO:0007669"/>
    <property type="project" value="UniProtKB-UniRule"/>
</dbReference>
<dbReference type="PANTHER" id="PTHR35562">
    <property type="entry name" value="DNA ENDONUCLEASE SMRA-RELATED"/>
    <property type="match status" value="1"/>
</dbReference>
<evidence type="ECO:0000256" key="2">
    <source>
        <dbReference type="ARBA" id="ARBA00022730"/>
    </source>
</evidence>
<accession>A0A4D6Y429</accession>
<evidence type="ECO:0000313" key="9">
    <source>
        <dbReference type="Proteomes" id="UP000298673"/>
    </source>
</evidence>
<reference evidence="8 9" key="2">
    <citation type="submission" date="2019-05" db="EMBL/GenBank/DDBJ databases">
        <title>Genome evolution of the obligate endosymbiont Buchnera aphidicola.</title>
        <authorList>
            <person name="Moran N.A."/>
        </authorList>
    </citation>
    <scope>NUCLEOTIDE SEQUENCE [LARGE SCALE GENOMIC DNA]</scope>
    <source>
        <strain evidence="8 9">Mst</strain>
    </source>
</reference>
<dbReference type="Gene3D" id="3.30.1370.110">
    <property type="match status" value="1"/>
</dbReference>
<dbReference type="HAMAP" id="MF_01042">
    <property type="entry name" value="SmrB"/>
    <property type="match status" value="1"/>
</dbReference>
<dbReference type="Proteomes" id="UP000298673">
    <property type="component" value="Chromosome"/>
</dbReference>
<sequence>MNKNRQCTNNSDILFRKWLDNTREIVQDTIFHSRIHKVNSNTSLKRTFLEQDSHSHYFSNKKNKNLFRYDPVSYVCNKTFIHVLNRLKQGKYNPEIFLDLHGLTQYQSQKELAKLMVACQKERVFCVHIMHGYGEHILKKQIPFWLSQHPDVIAFHQAPKILGSGAAIVVIIKIRSC</sequence>
<keyword evidence="5 6" id="KW-0694">RNA-binding</keyword>
<comment type="subunit">
    <text evidence="6">Associates with collided ribosomes, but not with correctly translating polysomes.</text>
</comment>
<evidence type="ECO:0000259" key="7">
    <source>
        <dbReference type="PROSITE" id="PS50828"/>
    </source>
</evidence>
<evidence type="ECO:0000256" key="4">
    <source>
        <dbReference type="ARBA" id="ARBA00022801"/>
    </source>
</evidence>
<keyword evidence="2 6" id="KW-0699">rRNA-binding</keyword>
<evidence type="ECO:0000256" key="3">
    <source>
        <dbReference type="ARBA" id="ARBA00022759"/>
    </source>
</evidence>
<dbReference type="AlphaFoldDB" id="A0A4D6Y429"/>
<proteinExistence type="inferred from homology"/>
<dbReference type="GO" id="GO:0004521">
    <property type="term" value="F:RNA endonuclease activity"/>
    <property type="evidence" value="ECO:0007669"/>
    <property type="project" value="UniProtKB-UniRule"/>
</dbReference>
<gene>
    <name evidence="6 8" type="primary">smrB</name>
    <name evidence="8" type="ORF">D9V75_00450</name>
</gene>
<keyword evidence="3 6" id="KW-0255">Endonuclease</keyword>
<dbReference type="RefSeq" id="WP_158343210.1">
    <property type="nucleotide sequence ID" value="NZ_CP034861.1"/>
</dbReference>
<evidence type="ECO:0000313" key="8">
    <source>
        <dbReference type="EMBL" id="QCI24202.1"/>
    </source>
</evidence>
<dbReference type="OrthoDB" id="5795446at2"/>